<comment type="function">
    <text evidence="10">Serine protease involved in intramembrane proteolysis.</text>
</comment>
<dbReference type="InterPro" id="IPR002610">
    <property type="entry name" value="Peptidase_S54_rhomboid-like"/>
</dbReference>
<accession>A0A1D3SN07</accession>
<dbReference type="PANTHER" id="PTHR22936:SF69">
    <property type="entry name" value="RHOMBOID-LIKE PROTEIN"/>
    <property type="match status" value="1"/>
</dbReference>
<dbReference type="GO" id="GO:0016020">
    <property type="term" value="C:membrane"/>
    <property type="evidence" value="ECO:0007669"/>
    <property type="project" value="UniProtKB-SubCell"/>
</dbReference>
<feature type="transmembrane region" description="Helical" evidence="10">
    <location>
        <begin position="254"/>
        <end position="276"/>
    </location>
</feature>
<keyword evidence="6 10" id="KW-0378">Hydrolase</keyword>
<evidence type="ECO:0000256" key="5">
    <source>
        <dbReference type="ARBA" id="ARBA00022692"/>
    </source>
</evidence>
<keyword evidence="8 10" id="KW-1133">Transmembrane helix</keyword>
<feature type="transmembrane region" description="Helical" evidence="10">
    <location>
        <begin position="106"/>
        <end position="124"/>
    </location>
</feature>
<dbReference type="KEGG" id="pmal:PMUG01_11045000"/>
<feature type="transmembrane region" description="Helical" evidence="10">
    <location>
        <begin position="225"/>
        <end position="242"/>
    </location>
</feature>
<dbReference type="OrthoDB" id="418595at2759"/>
<evidence type="ECO:0000256" key="8">
    <source>
        <dbReference type="ARBA" id="ARBA00022989"/>
    </source>
</evidence>
<dbReference type="Pfam" id="PF01694">
    <property type="entry name" value="Rhomboid"/>
    <property type="match status" value="1"/>
</dbReference>
<feature type="transmembrane region" description="Helical" evidence="10">
    <location>
        <begin position="201"/>
        <end position="219"/>
    </location>
</feature>
<dbReference type="GO" id="GO:0004252">
    <property type="term" value="F:serine-type endopeptidase activity"/>
    <property type="evidence" value="ECO:0007669"/>
    <property type="project" value="InterPro"/>
</dbReference>
<evidence type="ECO:0000256" key="6">
    <source>
        <dbReference type="ARBA" id="ARBA00022801"/>
    </source>
</evidence>
<dbReference type="AlphaFoldDB" id="A0A1C3KZN1"/>
<keyword evidence="15" id="KW-1185">Reference proteome</keyword>
<dbReference type="InterPro" id="IPR035952">
    <property type="entry name" value="Rhomboid-like_sf"/>
</dbReference>
<evidence type="ECO:0000313" key="15">
    <source>
        <dbReference type="Proteomes" id="UP000219813"/>
    </source>
</evidence>
<evidence type="ECO:0000256" key="2">
    <source>
        <dbReference type="ARBA" id="ARBA00004141"/>
    </source>
</evidence>
<proteinExistence type="inferred from homology"/>
<evidence type="ECO:0000256" key="7">
    <source>
        <dbReference type="ARBA" id="ARBA00022825"/>
    </source>
</evidence>
<dbReference type="EMBL" id="LT594499">
    <property type="protein sequence ID" value="SBT79734.1"/>
    <property type="molecule type" value="Genomic_DNA"/>
</dbReference>
<evidence type="ECO:0000256" key="9">
    <source>
        <dbReference type="ARBA" id="ARBA00023136"/>
    </source>
</evidence>
<comment type="catalytic activity">
    <reaction evidence="1 10">
        <text>Cleaves type-1 transmembrane domains using a catalytic dyad composed of serine and histidine that are contributed by different transmembrane domains.</text>
        <dbReference type="EC" id="3.4.21.105"/>
    </reaction>
</comment>
<dbReference type="VEuPathDB" id="PlasmoDB:PmUG01_11045000"/>
<dbReference type="Proteomes" id="UP000219813">
    <property type="component" value="Chromosome 11"/>
</dbReference>
<dbReference type="Proteomes" id="UP000219799">
    <property type="component" value="Chromosome 11"/>
</dbReference>
<evidence type="ECO:0000256" key="4">
    <source>
        <dbReference type="ARBA" id="ARBA00022670"/>
    </source>
</evidence>
<protein>
    <recommendedName>
        <fullName evidence="10">Rhomboid-like protease</fullName>
        <ecNumber evidence="10">3.4.21.105</ecNumber>
    </recommendedName>
</protein>
<evidence type="ECO:0000256" key="1">
    <source>
        <dbReference type="ARBA" id="ARBA00000156"/>
    </source>
</evidence>
<keyword evidence="5 10" id="KW-0812">Transmembrane</keyword>
<gene>
    <name evidence="12" type="primary">ROM10</name>
    <name evidence="12" type="ORF">PMLGA01_110033200</name>
    <name evidence="13" type="ORF">PMUG01_11045000</name>
</gene>
<dbReference type="RefSeq" id="XP_028862635.1">
    <property type="nucleotide sequence ID" value="XM_029006113.1"/>
</dbReference>
<evidence type="ECO:0000313" key="14">
    <source>
        <dbReference type="Proteomes" id="UP000219799"/>
    </source>
</evidence>
<dbReference type="EMBL" id="LT594632">
    <property type="protein sequence ID" value="SCO93197.1"/>
    <property type="molecule type" value="Genomic_DNA"/>
</dbReference>
<dbReference type="OMA" id="TNNHQYY"/>
<evidence type="ECO:0000313" key="12">
    <source>
        <dbReference type="EMBL" id="SBT79734.1"/>
    </source>
</evidence>
<evidence type="ECO:0000256" key="3">
    <source>
        <dbReference type="ARBA" id="ARBA00009045"/>
    </source>
</evidence>
<comment type="similarity">
    <text evidence="3 10">Belongs to the peptidase S54 family.</text>
</comment>
<dbReference type="GeneID" id="39869912"/>
<comment type="subcellular location">
    <subcellularLocation>
        <location evidence="2 10">Membrane</location>
        <topology evidence="2 10">Multi-pass membrane protein</topology>
    </subcellularLocation>
</comment>
<keyword evidence="9 10" id="KW-0472">Membrane</keyword>
<dbReference type="EC" id="3.4.21.105" evidence="10"/>
<feature type="transmembrane region" description="Helical" evidence="10">
    <location>
        <begin position="47"/>
        <end position="77"/>
    </location>
</feature>
<sequence length="278" mass="32134">MRFLTNINNNNNNVNSNSSYDSSNLLIYKYTRSFNITFKKDIKFIQILFPSFTIFCVTFFFSLLLYLCFFCLEAFYFNRKNPLFIDEDVLKRFGLNRFYISNNYQYYKLITATLFHSSIWNLIINTYYLMNIGIVVEKSYGKVQYIMIMLLSTLCGHLLMLATSPCADVHMGITAILSGFMGLFLQEVVTNYKQLTDKWDVIGSFIFAVLSLYLTISMFAYNGNFVGNIGGIFGGFSYPYIFNKESFNGPQKNVKITFVTLTLLLIIGTFISLIFVKC</sequence>
<name>A0A1C3KZN1_PLAMA</name>
<keyword evidence="4 10" id="KW-0645">Protease</keyword>
<dbReference type="SUPFAM" id="SSF144091">
    <property type="entry name" value="Rhomboid-like"/>
    <property type="match status" value="1"/>
</dbReference>
<evidence type="ECO:0000259" key="11">
    <source>
        <dbReference type="Pfam" id="PF01694"/>
    </source>
</evidence>
<accession>A0A1C3KZN1</accession>
<feature type="domain" description="Peptidase S54 rhomboid" evidence="11">
    <location>
        <begin position="105"/>
        <end position="242"/>
    </location>
</feature>
<reference evidence="14 15" key="1">
    <citation type="submission" date="2016-06" db="EMBL/GenBank/DDBJ databases">
        <authorList>
            <consortium name="Pathogen Informatics"/>
        </authorList>
    </citation>
    <scope>NUCLEOTIDE SEQUENCE [LARGE SCALE GENOMIC DNA]</scope>
    <source>
        <strain evidence="12">PmlGA01</strain>
    </source>
</reference>
<dbReference type="PANTHER" id="PTHR22936">
    <property type="entry name" value="RHOMBOID-RELATED"/>
    <property type="match status" value="1"/>
</dbReference>
<evidence type="ECO:0000256" key="10">
    <source>
        <dbReference type="RuleBase" id="RU362115"/>
    </source>
</evidence>
<organism evidence="12 14">
    <name type="scientific">Plasmodium malariae</name>
    <dbReference type="NCBI Taxonomy" id="5858"/>
    <lineage>
        <taxon>Eukaryota</taxon>
        <taxon>Sar</taxon>
        <taxon>Alveolata</taxon>
        <taxon>Apicomplexa</taxon>
        <taxon>Aconoidasida</taxon>
        <taxon>Haemosporida</taxon>
        <taxon>Plasmodiidae</taxon>
        <taxon>Plasmodium</taxon>
        <taxon>Plasmodium (Plasmodium)</taxon>
    </lineage>
</organism>
<feature type="transmembrane region" description="Helical" evidence="10">
    <location>
        <begin position="145"/>
        <end position="163"/>
    </location>
</feature>
<keyword evidence="7 10" id="KW-0720">Serine protease</keyword>
<dbReference type="InterPro" id="IPR022764">
    <property type="entry name" value="Peptidase_S54_rhomboid_dom"/>
</dbReference>
<dbReference type="Gene3D" id="1.20.1540.10">
    <property type="entry name" value="Rhomboid-like"/>
    <property type="match status" value="1"/>
</dbReference>
<feature type="transmembrane region" description="Helical" evidence="10">
    <location>
        <begin position="169"/>
        <end position="189"/>
    </location>
</feature>
<evidence type="ECO:0000313" key="13">
    <source>
        <dbReference type="EMBL" id="SCO93197.1"/>
    </source>
</evidence>
<dbReference type="GO" id="GO:0006508">
    <property type="term" value="P:proteolysis"/>
    <property type="evidence" value="ECO:0007669"/>
    <property type="project" value="UniProtKB-KW"/>
</dbReference>